<dbReference type="InterPro" id="IPR043128">
    <property type="entry name" value="Rev_trsase/Diguanyl_cyclase"/>
</dbReference>
<dbReference type="eggNOG" id="KOG0017">
    <property type="taxonomic scope" value="Eukaryota"/>
</dbReference>
<dbReference type="GO" id="GO:0004190">
    <property type="term" value="F:aspartic-type endopeptidase activity"/>
    <property type="evidence" value="ECO:0007669"/>
    <property type="project" value="InterPro"/>
</dbReference>
<reference evidence="5" key="1">
    <citation type="submission" date="2011-08" db="EMBL/GenBank/DDBJ databases">
        <title>The draft genome of Latimeria chalumnae.</title>
        <authorList>
            <person name="Di Palma F."/>
            <person name="Alfoldi J."/>
            <person name="Johnson J."/>
            <person name="Berlin A."/>
            <person name="Gnerre S."/>
            <person name="Jaffe D."/>
            <person name="MacCallum I."/>
            <person name="Young S."/>
            <person name="Walker B.J."/>
            <person name="Lander E."/>
            <person name="Lindblad-Toh K."/>
        </authorList>
    </citation>
    <scope>NUCLEOTIDE SEQUENCE [LARGE SCALE GENOMIC DNA]</scope>
    <source>
        <strain evidence="5">Wild caught</strain>
    </source>
</reference>
<keyword evidence="5" id="KW-1185">Reference proteome</keyword>
<dbReference type="Gene3D" id="3.10.10.10">
    <property type="entry name" value="HIV Type 1 Reverse Transcriptase, subunit A, domain 1"/>
    <property type="match status" value="1"/>
</dbReference>
<organism evidence="4 5">
    <name type="scientific">Latimeria chalumnae</name>
    <name type="common">Coelacanth</name>
    <dbReference type="NCBI Taxonomy" id="7897"/>
    <lineage>
        <taxon>Eukaryota</taxon>
        <taxon>Metazoa</taxon>
        <taxon>Chordata</taxon>
        <taxon>Craniata</taxon>
        <taxon>Vertebrata</taxon>
        <taxon>Euteleostomi</taxon>
        <taxon>Coelacanthiformes</taxon>
        <taxon>Coelacanthidae</taxon>
        <taxon>Latimeria</taxon>
    </lineage>
</organism>
<dbReference type="InterPro" id="IPR043502">
    <property type="entry name" value="DNA/RNA_pol_sf"/>
</dbReference>
<dbReference type="STRING" id="7897.ENSLACP00000013952"/>
<proteinExistence type="inferred from homology"/>
<dbReference type="Pfam" id="PF00078">
    <property type="entry name" value="RVT_1"/>
    <property type="match status" value="1"/>
</dbReference>
<dbReference type="OMA" id="KRECHIP"/>
<reference evidence="4" key="2">
    <citation type="submission" date="2025-08" db="UniProtKB">
        <authorList>
            <consortium name="Ensembl"/>
        </authorList>
    </citation>
    <scope>IDENTIFICATION</scope>
</reference>
<dbReference type="CDD" id="cd01647">
    <property type="entry name" value="RT_LTR"/>
    <property type="match status" value="1"/>
</dbReference>
<name>H3AWD1_LATCH</name>
<dbReference type="PANTHER" id="PTHR37984:SF11">
    <property type="entry name" value="INTEGRASE CATALYTIC DOMAIN-CONTAINING PROTEIN"/>
    <property type="match status" value="1"/>
</dbReference>
<evidence type="ECO:0000259" key="3">
    <source>
        <dbReference type="Pfam" id="PF00078"/>
    </source>
</evidence>
<dbReference type="PROSITE" id="PS00141">
    <property type="entry name" value="ASP_PROTEASE"/>
    <property type="match status" value="1"/>
</dbReference>
<dbReference type="AlphaFoldDB" id="H3AWD1"/>
<dbReference type="GeneTree" id="ENSGT00940000174215"/>
<dbReference type="SUPFAM" id="SSF56672">
    <property type="entry name" value="DNA/RNA polymerases"/>
    <property type="match status" value="1"/>
</dbReference>
<dbReference type="EMBL" id="AFYH01043083">
    <property type="status" value="NOT_ANNOTATED_CDS"/>
    <property type="molecule type" value="Genomic_DNA"/>
</dbReference>
<dbReference type="Proteomes" id="UP000008672">
    <property type="component" value="Unassembled WGS sequence"/>
</dbReference>
<comment type="similarity">
    <text evidence="1">Belongs to the beta type-B retroviral polymerase family. HERV class-II K(HML-2) pol subfamily.</text>
</comment>
<accession>H3AWD1</accession>
<protein>
    <recommendedName>
        <fullName evidence="2">ribonuclease H</fullName>
        <ecNumber evidence="2">3.1.26.4</ecNumber>
    </recommendedName>
</protein>
<reference evidence="4" key="3">
    <citation type="submission" date="2025-09" db="UniProtKB">
        <authorList>
            <consortium name="Ensembl"/>
        </authorList>
    </citation>
    <scope>IDENTIFICATION</scope>
</reference>
<evidence type="ECO:0000256" key="2">
    <source>
        <dbReference type="ARBA" id="ARBA00012180"/>
    </source>
</evidence>
<evidence type="ECO:0000313" key="5">
    <source>
        <dbReference type="Proteomes" id="UP000008672"/>
    </source>
</evidence>
<dbReference type="HOGENOM" id="CLU_666576_0_0_1"/>
<sequence length="413" mass="46649">RSKLYSNTSKQQIKHRPQVNEIHTDNNLTSSDEDSYVYTIRLHQKLMDQKKKKINGQPLTVMADSGASINVIDEVDYANMSQQPKLLQTDVQVYPYRSPKPLPVLGIFHATIKSTTKARKETFYVVEGAGGSLLSWKTSQGLGLIKVVQQVTQDNPVEPFVEKLLGDYDDLFHGLRKLNNFQVTQHVDQTVQLVAQSHFRIPLHIHKELEKQLECDESLDVIENTEGLSPWVSPIVVIPKPKSLGKVRMCVDMRQANIAIKRECHIPPTINEIINDLNGAKAFNKLDINQGYNELESWCITALSTHVGLRRYKCLNFGISCTAEIFQNAIHETLSGLKGALNISDDILVYGVSTGDHNLNRLREKKLTLNKQKCIFSKSNLEFSGYVFTENGITINPKKIETIHDIETLTKTT</sequence>
<evidence type="ECO:0000256" key="1">
    <source>
        <dbReference type="ARBA" id="ARBA00010879"/>
    </source>
</evidence>
<dbReference type="InterPro" id="IPR000477">
    <property type="entry name" value="RT_dom"/>
</dbReference>
<dbReference type="PANTHER" id="PTHR37984">
    <property type="entry name" value="PROTEIN CBG26694"/>
    <property type="match status" value="1"/>
</dbReference>
<dbReference type="InParanoid" id="H3AWD1"/>
<dbReference type="CDD" id="cd00303">
    <property type="entry name" value="retropepsin_like"/>
    <property type="match status" value="1"/>
</dbReference>
<dbReference type="GO" id="GO:0006508">
    <property type="term" value="P:proteolysis"/>
    <property type="evidence" value="ECO:0007669"/>
    <property type="project" value="InterPro"/>
</dbReference>
<dbReference type="EC" id="3.1.26.4" evidence="2"/>
<dbReference type="Gene3D" id="3.30.70.270">
    <property type="match status" value="1"/>
</dbReference>
<dbReference type="Ensembl" id="ENSLACT00000014051.1">
    <property type="protein sequence ID" value="ENSLACP00000013952.1"/>
    <property type="gene ID" value="ENSLACG00000012285.1"/>
</dbReference>
<dbReference type="InterPro" id="IPR050951">
    <property type="entry name" value="Retrovirus_Pol_polyprotein"/>
</dbReference>
<dbReference type="InterPro" id="IPR001969">
    <property type="entry name" value="Aspartic_peptidase_AS"/>
</dbReference>
<evidence type="ECO:0000313" key="4">
    <source>
        <dbReference type="Ensembl" id="ENSLACP00000013952.1"/>
    </source>
</evidence>
<feature type="domain" description="Reverse transcriptase" evidence="3">
    <location>
        <begin position="238"/>
        <end position="387"/>
    </location>
</feature>